<feature type="compositionally biased region" description="Basic and acidic residues" evidence="1">
    <location>
        <begin position="244"/>
        <end position="256"/>
    </location>
</feature>
<dbReference type="GO" id="GO:0016791">
    <property type="term" value="F:phosphatase activity"/>
    <property type="evidence" value="ECO:0007669"/>
    <property type="project" value="TreeGrafter"/>
</dbReference>
<dbReference type="AlphaFoldDB" id="A0A8C4NGK0"/>
<sequence>MAMMFQAGAGAYDSEFSEYGSEADSTEHGGFKRFKRDDDIMKKPFSKERTCKLASKSLAEEEYDRQEARHQRSQLLAMDAYSRHKKFVRDYLLYYGGKMEDFQRSTQKDKSELDVVRENHRFLWSADDEKDMTWEKTLAKKYYDKLFKEYCIADLSRYKENKIGLRWQIEKEVISGKGQFFCGNKHCERQDELRSWEVNFAYKERGEKKNALVKLRLCPDCSFKLNHHHKRKEIKKSKRKREKKDKSKKYSEHCPLGEEGESSVSGAASSVLRSKQGPAKEAHDGNTEASEMSESDYWKNLPQTEQEKSREEEFDDYFEDMFL</sequence>
<reference evidence="2" key="2">
    <citation type="submission" date="2025-09" db="UniProtKB">
        <authorList>
            <consortium name="Ensembl"/>
        </authorList>
    </citation>
    <scope>IDENTIFICATION</scope>
</reference>
<feature type="compositionally biased region" description="Low complexity" evidence="1">
    <location>
        <begin position="262"/>
        <end position="271"/>
    </location>
</feature>
<dbReference type="Proteomes" id="UP000694388">
    <property type="component" value="Unplaced"/>
</dbReference>
<dbReference type="PANTHER" id="PTHR11567">
    <property type="entry name" value="ACID PHOSPHATASE-RELATED"/>
    <property type="match status" value="1"/>
</dbReference>
<dbReference type="Pfam" id="PF09725">
    <property type="entry name" value="Fra10Ac1"/>
    <property type="match status" value="1"/>
</dbReference>
<organism evidence="2 3">
    <name type="scientific">Eptatretus burgeri</name>
    <name type="common">Inshore hagfish</name>
    <dbReference type="NCBI Taxonomy" id="7764"/>
    <lineage>
        <taxon>Eukaryota</taxon>
        <taxon>Metazoa</taxon>
        <taxon>Chordata</taxon>
        <taxon>Craniata</taxon>
        <taxon>Vertebrata</taxon>
        <taxon>Cyclostomata</taxon>
        <taxon>Myxini</taxon>
        <taxon>Myxiniformes</taxon>
        <taxon>Myxinidae</taxon>
        <taxon>Eptatretinae</taxon>
        <taxon>Eptatretus</taxon>
    </lineage>
</organism>
<feature type="compositionally biased region" description="Basic residues" evidence="1">
    <location>
        <begin position="229"/>
        <end position="243"/>
    </location>
</feature>
<feature type="region of interest" description="Disordered" evidence="1">
    <location>
        <begin position="229"/>
        <end position="323"/>
    </location>
</feature>
<protein>
    <submittedName>
        <fullName evidence="2">FRA10A associated CGG repeat 1</fullName>
    </submittedName>
</protein>
<accession>A0A8C4NGK0</accession>
<evidence type="ECO:0000313" key="2">
    <source>
        <dbReference type="Ensembl" id="ENSEBUP00000002177.1"/>
    </source>
</evidence>
<feature type="compositionally biased region" description="Acidic residues" evidence="1">
    <location>
        <begin position="312"/>
        <end position="323"/>
    </location>
</feature>
<dbReference type="GeneTree" id="ENSGT00390000017833"/>
<dbReference type="InterPro" id="IPR050645">
    <property type="entry name" value="Histidine_acid_phosphatase"/>
</dbReference>
<proteinExistence type="predicted"/>
<name>A0A8C4NGK0_EPTBU</name>
<evidence type="ECO:0000256" key="1">
    <source>
        <dbReference type="SAM" id="MobiDB-lite"/>
    </source>
</evidence>
<evidence type="ECO:0000313" key="3">
    <source>
        <dbReference type="Proteomes" id="UP000694388"/>
    </source>
</evidence>
<reference evidence="2" key="1">
    <citation type="submission" date="2025-08" db="UniProtKB">
        <authorList>
            <consortium name="Ensembl"/>
        </authorList>
    </citation>
    <scope>IDENTIFICATION</scope>
</reference>
<dbReference type="Ensembl" id="ENSEBUT00000002524.1">
    <property type="protein sequence ID" value="ENSEBUP00000002177.1"/>
    <property type="gene ID" value="ENSEBUG00000001717.1"/>
</dbReference>
<dbReference type="InterPro" id="IPR019129">
    <property type="entry name" value="Folate-sensitive_fs_Fra10Ac1"/>
</dbReference>
<dbReference type="PANTHER" id="PTHR11567:SF25">
    <property type="entry name" value="PROTEIN FRA10AC1"/>
    <property type="match status" value="1"/>
</dbReference>
<keyword evidence="3" id="KW-1185">Reference proteome</keyword>